<dbReference type="EMBL" id="BAABDK010000031">
    <property type="protein sequence ID" value="GAA4049008.1"/>
    <property type="molecule type" value="Genomic_DNA"/>
</dbReference>
<name>A0ABP7UPB0_9BACT</name>
<keyword evidence="1" id="KW-0732">Signal</keyword>
<protein>
    <submittedName>
        <fullName evidence="2">DUF4856 domain-containing protein</fullName>
    </submittedName>
</protein>
<dbReference type="Proteomes" id="UP001501469">
    <property type="component" value="Unassembled WGS sequence"/>
</dbReference>
<evidence type="ECO:0000313" key="2">
    <source>
        <dbReference type="EMBL" id="GAA4049008.1"/>
    </source>
</evidence>
<organism evidence="2 3">
    <name type="scientific">Hymenobacter glaciei</name>
    <dbReference type="NCBI Taxonomy" id="877209"/>
    <lineage>
        <taxon>Bacteria</taxon>
        <taxon>Pseudomonadati</taxon>
        <taxon>Bacteroidota</taxon>
        <taxon>Cytophagia</taxon>
        <taxon>Cytophagales</taxon>
        <taxon>Hymenobacteraceae</taxon>
        <taxon>Hymenobacter</taxon>
    </lineage>
</organism>
<dbReference type="PROSITE" id="PS51257">
    <property type="entry name" value="PROKAR_LIPOPROTEIN"/>
    <property type="match status" value="1"/>
</dbReference>
<proteinExistence type="predicted"/>
<accession>A0ABP7UPB0</accession>
<comment type="caution">
    <text evidence="2">The sequence shown here is derived from an EMBL/GenBank/DDBJ whole genome shotgun (WGS) entry which is preliminary data.</text>
</comment>
<feature type="chain" id="PRO_5047005176" evidence="1">
    <location>
        <begin position="27"/>
        <end position="389"/>
    </location>
</feature>
<keyword evidence="3" id="KW-1185">Reference proteome</keyword>
<reference evidence="3" key="1">
    <citation type="journal article" date="2019" name="Int. J. Syst. Evol. Microbiol.">
        <title>The Global Catalogue of Microorganisms (GCM) 10K type strain sequencing project: providing services to taxonomists for standard genome sequencing and annotation.</title>
        <authorList>
            <consortium name="The Broad Institute Genomics Platform"/>
            <consortium name="The Broad Institute Genome Sequencing Center for Infectious Disease"/>
            <person name="Wu L."/>
            <person name="Ma J."/>
        </authorList>
    </citation>
    <scope>NUCLEOTIDE SEQUENCE [LARGE SCALE GENOMIC DNA]</scope>
    <source>
        <strain evidence="3">JCM 17225</strain>
    </source>
</reference>
<dbReference type="Pfam" id="PF16148">
    <property type="entry name" value="DUF4856"/>
    <property type="match status" value="1"/>
</dbReference>
<sequence>MFNRMNTFSRASFSLFIAALGLTSCSKDDTVAPTTPVLRAKIDYATLTASSPYTTSFKDANGAATVDLGAAATRLNMFTELNSYMATVAVAAPATPATLDLARLRNLYTNAGAPFADAALNTSGVQLRDKTAASFSDANATTVRNYIDGQLANLATASQSVNQTATRGNAGRLGRYLVDARGFEPNQVIQKALLGALLLDQIGNVLLTSNSLAAENGKVVEGKLYSEREHNWDMAYGYLTSNAIMTTDIALTPRERFLAGYLNEKNGPASPGVYLAFLKGRAAIVNNDEATLKAQADIIRTELERTIAKAAVSYLTNWKAASDPAVKAHALGEGIGFIYSLRFCTKSGADTAWADSVLNGLTSGAQGAWDLTNAQADAAIAAINTKFSL</sequence>
<dbReference type="InterPro" id="IPR032331">
    <property type="entry name" value="DUF4856"/>
</dbReference>
<evidence type="ECO:0000256" key="1">
    <source>
        <dbReference type="SAM" id="SignalP"/>
    </source>
</evidence>
<feature type="signal peptide" evidence="1">
    <location>
        <begin position="1"/>
        <end position="26"/>
    </location>
</feature>
<gene>
    <name evidence="2" type="ORF">GCM10022409_39410</name>
</gene>
<evidence type="ECO:0000313" key="3">
    <source>
        <dbReference type="Proteomes" id="UP001501469"/>
    </source>
</evidence>